<gene>
    <name evidence="2" type="ORF">G6F51_013540</name>
</gene>
<protein>
    <submittedName>
        <fullName evidence="2">Uncharacterized protein</fullName>
    </submittedName>
</protein>
<dbReference type="Proteomes" id="UP000717996">
    <property type="component" value="Unassembled WGS sequence"/>
</dbReference>
<evidence type="ECO:0000313" key="2">
    <source>
        <dbReference type="EMBL" id="KAG1531387.1"/>
    </source>
</evidence>
<sequence>MGHKRCRKKKIRFVRTVLVATVYVEDNSDDDFQPIVTARKRKSRKNTSQSGSQKKPKGKGKATDSEVTTTSSTGISTTDEPTVFNKVTLENYDLEYSSDDFDAPVTKRPFLGESTKGSMKDLPSIYYIYIYKLRVRSLV</sequence>
<dbReference type="EMBL" id="JAANIT010005610">
    <property type="protein sequence ID" value="KAG1531387.1"/>
    <property type="molecule type" value="Genomic_DNA"/>
</dbReference>
<evidence type="ECO:0000256" key="1">
    <source>
        <dbReference type="SAM" id="MobiDB-lite"/>
    </source>
</evidence>
<comment type="caution">
    <text evidence="2">The sequence shown here is derived from an EMBL/GenBank/DDBJ whole genome shotgun (WGS) entry which is preliminary data.</text>
</comment>
<evidence type="ECO:0000313" key="3">
    <source>
        <dbReference type="Proteomes" id="UP000717996"/>
    </source>
</evidence>
<organism evidence="2 3">
    <name type="scientific">Rhizopus oryzae</name>
    <name type="common">Mucormycosis agent</name>
    <name type="synonym">Rhizopus arrhizus var. delemar</name>
    <dbReference type="NCBI Taxonomy" id="64495"/>
    <lineage>
        <taxon>Eukaryota</taxon>
        <taxon>Fungi</taxon>
        <taxon>Fungi incertae sedis</taxon>
        <taxon>Mucoromycota</taxon>
        <taxon>Mucoromycotina</taxon>
        <taxon>Mucoromycetes</taxon>
        <taxon>Mucorales</taxon>
        <taxon>Mucorineae</taxon>
        <taxon>Rhizopodaceae</taxon>
        <taxon>Rhizopus</taxon>
    </lineage>
</organism>
<name>A0A9P6XSE1_RHIOR</name>
<dbReference type="OrthoDB" id="2212459at2759"/>
<reference evidence="2" key="1">
    <citation type="journal article" date="2020" name="Microb. Genom.">
        <title>Genetic diversity of clinical and environmental Mucorales isolates obtained from an investigation of mucormycosis cases among solid organ transplant recipients.</title>
        <authorList>
            <person name="Nguyen M.H."/>
            <person name="Kaul D."/>
            <person name="Muto C."/>
            <person name="Cheng S.J."/>
            <person name="Richter R.A."/>
            <person name="Bruno V.M."/>
            <person name="Liu G."/>
            <person name="Beyhan S."/>
            <person name="Sundermann A.J."/>
            <person name="Mounaud S."/>
            <person name="Pasculle A.W."/>
            <person name="Nierman W.C."/>
            <person name="Driscoll E."/>
            <person name="Cumbie R."/>
            <person name="Clancy C.J."/>
            <person name="Dupont C.L."/>
        </authorList>
    </citation>
    <scope>NUCLEOTIDE SEQUENCE</scope>
    <source>
        <strain evidence="2">GL16</strain>
    </source>
</reference>
<proteinExistence type="predicted"/>
<feature type="region of interest" description="Disordered" evidence="1">
    <location>
        <begin position="33"/>
        <end position="80"/>
    </location>
</feature>
<feature type="compositionally biased region" description="Low complexity" evidence="1">
    <location>
        <begin position="68"/>
        <end position="78"/>
    </location>
</feature>
<accession>A0A9P6XSE1</accession>
<dbReference type="AlphaFoldDB" id="A0A9P6XSE1"/>